<gene>
    <name evidence="1" type="ORF">BDV95DRAFT_586042</name>
</gene>
<proteinExistence type="predicted"/>
<comment type="caution">
    <text evidence="1">The sequence shown here is derived from an EMBL/GenBank/DDBJ whole genome shotgun (WGS) entry which is preliminary data.</text>
</comment>
<keyword evidence="2" id="KW-1185">Reference proteome</keyword>
<dbReference type="EMBL" id="JAADJZ010000032">
    <property type="protein sequence ID" value="KAF2865563.1"/>
    <property type="molecule type" value="Genomic_DNA"/>
</dbReference>
<name>A0A7C8M4N2_9PLEO</name>
<dbReference type="OrthoDB" id="5421601at2759"/>
<dbReference type="AlphaFoldDB" id="A0A7C8M4N2"/>
<reference evidence="1 2" key="1">
    <citation type="submission" date="2020-01" db="EMBL/GenBank/DDBJ databases">
        <authorList>
            <consortium name="DOE Joint Genome Institute"/>
            <person name="Haridas S."/>
            <person name="Albert R."/>
            <person name="Binder M."/>
            <person name="Bloem J."/>
            <person name="Labutti K."/>
            <person name="Salamov A."/>
            <person name="Andreopoulos B."/>
            <person name="Baker S.E."/>
            <person name="Barry K."/>
            <person name="Bills G."/>
            <person name="Bluhm B.H."/>
            <person name="Cannon C."/>
            <person name="Castanera R."/>
            <person name="Culley D.E."/>
            <person name="Daum C."/>
            <person name="Ezra D."/>
            <person name="Gonzalez J.B."/>
            <person name="Henrissat B."/>
            <person name="Kuo A."/>
            <person name="Liang C."/>
            <person name="Lipzen A."/>
            <person name="Lutzoni F."/>
            <person name="Magnuson J."/>
            <person name="Mondo S."/>
            <person name="Nolan M."/>
            <person name="Ohm R."/>
            <person name="Pangilinan J."/>
            <person name="Park H.-J.H."/>
            <person name="Ramirez L."/>
            <person name="Alfaro M."/>
            <person name="Sun H."/>
            <person name="Tritt A."/>
            <person name="Yoshinaga Y."/>
            <person name="Zwiers L.-H.L."/>
            <person name="Turgeon B.G."/>
            <person name="Goodwin S.B."/>
            <person name="Spatafora J.W."/>
            <person name="Crous P.W."/>
            <person name="Grigoriev I.V."/>
        </authorList>
    </citation>
    <scope>NUCLEOTIDE SEQUENCE [LARGE SCALE GENOMIC DNA]</scope>
    <source>
        <strain evidence="1 2">CBS 611.86</strain>
    </source>
</reference>
<evidence type="ECO:0000313" key="1">
    <source>
        <dbReference type="EMBL" id="KAF2865563.1"/>
    </source>
</evidence>
<dbReference type="Proteomes" id="UP000481861">
    <property type="component" value="Unassembled WGS sequence"/>
</dbReference>
<evidence type="ECO:0000313" key="2">
    <source>
        <dbReference type="Proteomes" id="UP000481861"/>
    </source>
</evidence>
<sequence length="507" mass="56577">MALLDLPLEILDAIIDCTLPAGLESFVLSCKSLYRRAAGQIERHNALRRRWGYTHTESGPRRADTLRILYHVSRDALVAEYIDSLSLWDRRPVVDFSDSEDGEQDFRDDAAAMAGIKELVTRSEYLRIATVEPEAWWDKMLQEQNVDLSDHQDALFAAVFLFSLLPNLRTLRLPRTWSEFRPADDDQGEHYRMLAAVLNAIVETANDESGNQKPLGQLTTILPFMAEGYEERAALESVQPAITLCSMRELYAISSIALDDGYTGIAFSWPASLPNTPLTRLELAYCCVDADGITDLLSHAPSIRVVKYSHQSKWHGCGHDWNCGAFLQALSSTSSATIDELAITIDDLDGEIINGASTFHGFPHLRKLEIDVTAFCGPPLESGQRKGQEPLLPAGERPWSKEDIPCLGDMLPTSIEEVHINTEHPDPDSVALCSLLKNVIEHRANRLHGLHKFVLRQYQGTSSRALAVEKGILFETWGHSPEGPLPIHMMPLWKREFEAKAGIELGS</sequence>
<evidence type="ECO:0008006" key="3">
    <source>
        <dbReference type="Google" id="ProtNLM"/>
    </source>
</evidence>
<protein>
    <recommendedName>
        <fullName evidence="3">F-box domain-containing protein</fullName>
    </recommendedName>
</protein>
<organism evidence="1 2">
    <name type="scientific">Massariosphaeria phaeospora</name>
    <dbReference type="NCBI Taxonomy" id="100035"/>
    <lineage>
        <taxon>Eukaryota</taxon>
        <taxon>Fungi</taxon>
        <taxon>Dikarya</taxon>
        <taxon>Ascomycota</taxon>
        <taxon>Pezizomycotina</taxon>
        <taxon>Dothideomycetes</taxon>
        <taxon>Pleosporomycetidae</taxon>
        <taxon>Pleosporales</taxon>
        <taxon>Pleosporales incertae sedis</taxon>
        <taxon>Massariosphaeria</taxon>
    </lineage>
</organism>
<accession>A0A7C8M4N2</accession>